<dbReference type="PROSITE" id="PS51257">
    <property type="entry name" value="PROKAR_LIPOPROTEIN"/>
    <property type="match status" value="1"/>
</dbReference>
<dbReference type="InterPro" id="IPR036582">
    <property type="entry name" value="Mao_N_sf"/>
</dbReference>
<dbReference type="RefSeq" id="WP_008901551.1">
    <property type="nucleotide sequence ID" value="NZ_GL397071.1"/>
</dbReference>
<proteinExistence type="predicted"/>
<evidence type="ECO:0000313" key="3">
    <source>
        <dbReference type="EMBL" id="EFM25674.1"/>
    </source>
</evidence>
<evidence type="ECO:0000259" key="2">
    <source>
        <dbReference type="Pfam" id="PF07833"/>
    </source>
</evidence>
<dbReference type="STRING" id="862517.HMPREF9225_0736"/>
<evidence type="ECO:0000313" key="4">
    <source>
        <dbReference type="Proteomes" id="UP000003280"/>
    </source>
</evidence>
<dbReference type="eggNOG" id="COG2998">
    <property type="taxonomic scope" value="Bacteria"/>
</dbReference>
<evidence type="ECO:0000256" key="1">
    <source>
        <dbReference type="SAM" id="SignalP"/>
    </source>
</evidence>
<reference evidence="3 4" key="1">
    <citation type="submission" date="2010-07" db="EMBL/GenBank/DDBJ databases">
        <authorList>
            <person name="Muzny D."/>
            <person name="Qin X."/>
            <person name="Deng J."/>
            <person name="Jiang H."/>
            <person name="Liu Y."/>
            <person name="Qu J."/>
            <person name="Song X.-Z."/>
            <person name="Zhang L."/>
            <person name="Thornton R."/>
            <person name="Coyle M."/>
            <person name="Francisco L."/>
            <person name="Jackson L."/>
            <person name="Javaid M."/>
            <person name="Korchina V."/>
            <person name="Kovar C."/>
            <person name="Mata R."/>
            <person name="Mathew T."/>
            <person name="Ngo R."/>
            <person name="Nguyen L."/>
            <person name="Nguyen N."/>
            <person name="Okwuonu G."/>
            <person name="Ongeri F."/>
            <person name="Pham C."/>
            <person name="Simmons D."/>
            <person name="Wilczek-Boney K."/>
            <person name="Hale W."/>
            <person name="Jakkamsetti A."/>
            <person name="Pham P."/>
            <person name="Ruth R."/>
            <person name="San Lucas F."/>
            <person name="Warren J."/>
            <person name="Zhang J."/>
            <person name="Zhao Z."/>
            <person name="Zhou C."/>
            <person name="Zhu D."/>
            <person name="Lee S."/>
            <person name="Bess C."/>
            <person name="Blankenburg K."/>
            <person name="Forbes L."/>
            <person name="Fu Q."/>
            <person name="Gubbala S."/>
            <person name="Hirani K."/>
            <person name="Jayaseelan J.C."/>
            <person name="Lara F."/>
            <person name="Munidasa M."/>
            <person name="Palculict T."/>
            <person name="Patil S."/>
            <person name="Pu L.-L."/>
            <person name="Saada N."/>
            <person name="Tang L."/>
            <person name="Weissenberger G."/>
            <person name="Zhu Y."/>
            <person name="Hemphill L."/>
            <person name="Shang Y."/>
            <person name="Youmans B."/>
            <person name="Ayvaz T."/>
            <person name="Ross M."/>
            <person name="Santibanez J."/>
            <person name="Aqrawi P."/>
            <person name="Gross S."/>
            <person name="Joshi V."/>
            <person name="Fowler G."/>
            <person name="Nazareth L."/>
            <person name="Reid J."/>
            <person name="Worley K."/>
            <person name="Petrosino J."/>
            <person name="Highlander S."/>
            <person name="Gibbs R."/>
        </authorList>
    </citation>
    <scope>NUCLEOTIDE SEQUENCE [LARGE SCALE GENOMIC DNA]</scope>
    <source>
        <strain evidence="3 4">ATCC BAA-1640</strain>
    </source>
</reference>
<dbReference type="EMBL" id="AEEH01000028">
    <property type="protein sequence ID" value="EFM25674.1"/>
    <property type="molecule type" value="Genomic_DNA"/>
</dbReference>
<accession>E0NKP7</accession>
<name>E0NKP7_9FIRM</name>
<comment type="caution">
    <text evidence="3">The sequence shown here is derived from an EMBL/GenBank/DDBJ whole genome shotgun (WGS) entry which is preliminary data.</text>
</comment>
<keyword evidence="4" id="KW-1185">Reference proteome</keyword>
<dbReference type="Proteomes" id="UP000003280">
    <property type="component" value="Unassembled WGS sequence"/>
</dbReference>
<dbReference type="Gene3D" id="3.30.457.10">
    <property type="entry name" value="Copper amine oxidase-like, N-terminal domain"/>
    <property type="match status" value="1"/>
</dbReference>
<gene>
    <name evidence="3" type="ORF">HMPREF9225_0736</name>
</gene>
<dbReference type="SUPFAM" id="SSF55383">
    <property type="entry name" value="Copper amine oxidase, domain N"/>
    <property type="match status" value="1"/>
</dbReference>
<dbReference type="AlphaFoldDB" id="E0NKP7"/>
<dbReference type="Pfam" id="PF07833">
    <property type="entry name" value="Cu_amine_oxidN1"/>
    <property type="match status" value="1"/>
</dbReference>
<feature type="signal peptide" evidence="1">
    <location>
        <begin position="1"/>
        <end position="22"/>
    </location>
</feature>
<sequence>MKKIITAVVLSLLMILSACSPASLSYLDQVSKTTKWTKYTQEGKITVKIDGKDEKGNKINAEIPIEIKSVNDNMKAKVDLKYGLKSFKENLAKTEGKEVLDGIEIPDEIALTVFTDGTKFMVKKSQILDLAKNFAPGALKDVKEEYVGLEAAKTKEDVQTEKIQAYVQSEEFKADMIKLVKDGLDGFKAAKEMKVEKNTYTYEANMEDAVKDIAGAMENIAKNKDKIAPTLADMANKMGFKEVTADKVKAELAKIDAKSLNESIKSEKDLKDAKFKFQTTFGEDSMEQNLSCKFNLDKVGVISVESNAKTVKDDKVKVELPKDAKIFTQEELFGTLGTNVGPMFLVTLNDDVVVFEDAEPFVMENRTFVPFRAILEKAGAKVEWDKESKKVTAELDGKKVEMTIGNKTILVDGKEVELDVAPMIKDNRTYIPLRGAFEGLGFKVEFEKDDNLYSIDMKKEK</sequence>
<organism evidence="3 4">
    <name type="scientific">Peptoniphilus duerdenii ATCC BAA-1640</name>
    <dbReference type="NCBI Taxonomy" id="862517"/>
    <lineage>
        <taxon>Bacteria</taxon>
        <taxon>Bacillati</taxon>
        <taxon>Bacillota</taxon>
        <taxon>Tissierellia</taxon>
        <taxon>Tissierellales</taxon>
        <taxon>Peptoniphilaceae</taxon>
        <taxon>Peptoniphilus</taxon>
    </lineage>
</organism>
<feature type="chain" id="PRO_5039426070" evidence="1">
    <location>
        <begin position="23"/>
        <end position="461"/>
    </location>
</feature>
<dbReference type="InterPro" id="IPR012854">
    <property type="entry name" value="Cu_amine_oxidase-like_N"/>
</dbReference>
<dbReference type="HOGENOM" id="CLU_529810_0_0_9"/>
<feature type="domain" description="Copper amine oxidase-like N-terminal" evidence="2">
    <location>
        <begin position="348"/>
        <end position="452"/>
    </location>
</feature>
<protein>
    <submittedName>
        <fullName evidence="3">Copper amine oxidase domain protein</fullName>
    </submittedName>
</protein>
<keyword evidence="1" id="KW-0732">Signal</keyword>
<dbReference type="OrthoDB" id="2379109at2"/>